<name>A0A2T7P4F4_POMCA</name>
<sequence>MTTVCLRFELDLEVLTVAGTGADRPEDTLVGKMPVRMAVVAALLILTEVPWLALGDSDNHLHGIAFISVTTDDIESSLKFYVELLGGMHAQEMSHRFHGDEHYQLFFFKELQEARERGAEPVGVPNIGDDGTLEVGEGFVCVFDNGLVQLMQFTKREGTGQGSAFSVVEPYTSPAYIAAPHLCFWVQDDVDFNHYIAQVEARAVELNLTQVKFNRPVEVHSEAEQRAVPEERLGITFLQGDFSGLSFAYFKGPNGKLYGLFHFGTTTDDLWRSVDFYTTVLGAEELRHPLQGVNIHGDNVEFMLFQKELLDADAWQVAPRELSVANISDSGNMRLDLRFSLFDNYVVETLMYTDGQRLGDPVFSPRHNHSSVAYPS</sequence>
<comment type="caution">
    <text evidence="1">The sequence shown here is derived from an EMBL/GenBank/DDBJ whole genome shotgun (WGS) entry which is preliminary data.</text>
</comment>
<dbReference type="InterPro" id="IPR029068">
    <property type="entry name" value="Glyas_Bleomycin-R_OHBP_Dase"/>
</dbReference>
<accession>A0A2T7P4F4</accession>
<gene>
    <name evidence="1" type="ORF">C0Q70_10891</name>
</gene>
<protein>
    <recommendedName>
        <fullName evidence="3">VOC domain-containing protein</fullName>
    </recommendedName>
</protein>
<dbReference type="Gene3D" id="3.10.180.10">
    <property type="entry name" value="2,3-Dihydroxybiphenyl 1,2-Dioxygenase, domain 1"/>
    <property type="match status" value="2"/>
</dbReference>
<evidence type="ECO:0000313" key="2">
    <source>
        <dbReference type="Proteomes" id="UP000245119"/>
    </source>
</evidence>
<evidence type="ECO:0000313" key="1">
    <source>
        <dbReference type="EMBL" id="PVD28304.1"/>
    </source>
</evidence>
<dbReference type="SUPFAM" id="SSF54593">
    <property type="entry name" value="Glyoxalase/Bleomycin resistance protein/Dihydroxybiphenyl dioxygenase"/>
    <property type="match status" value="1"/>
</dbReference>
<dbReference type="EMBL" id="PZQS01000006">
    <property type="protein sequence ID" value="PVD28304.1"/>
    <property type="molecule type" value="Genomic_DNA"/>
</dbReference>
<dbReference type="Proteomes" id="UP000245119">
    <property type="component" value="Linkage Group LG6"/>
</dbReference>
<dbReference type="OrthoDB" id="6080597at2759"/>
<organism evidence="1 2">
    <name type="scientific">Pomacea canaliculata</name>
    <name type="common">Golden apple snail</name>
    <dbReference type="NCBI Taxonomy" id="400727"/>
    <lineage>
        <taxon>Eukaryota</taxon>
        <taxon>Metazoa</taxon>
        <taxon>Spiralia</taxon>
        <taxon>Lophotrochozoa</taxon>
        <taxon>Mollusca</taxon>
        <taxon>Gastropoda</taxon>
        <taxon>Caenogastropoda</taxon>
        <taxon>Architaenioglossa</taxon>
        <taxon>Ampullarioidea</taxon>
        <taxon>Ampullariidae</taxon>
        <taxon>Pomacea</taxon>
    </lineage>
</organism>
<reference evidence="1 2" key="1">
    <citation type="submission" date="2018-04" db="EMBL/GenBank/DDBJ databases">
        <title>The genome of golden apple snail Pomacea canaliculata provides insight into stress tolerance and invasive adaptation.</title>
        <authorList>
            <person name="Liu C."/>
            <person name="Liu B."/>
            <person name="Ren Y."/>
            <person name="Zhang Y."/>
            <person name="Wang H."/>
            <person name="Li S."/>
            <person name="Jiang F."/>
            <person name="Yin L."/>
            <person name="Zhang G."/>
            <person name="Qian W."/>
            <person name="Fan W."/>
        </authorList>
    </citation>
    <scope>NUCLEOTIDE SEQUENCE [LARGE SCALE GENOMIC DNA]</scope>
    <source>
        <strain evidence="1">SZHN2017</strain>
        <tissue evidence="1">Muscle</tissue>
    </source>
</reference>
<proteinExistence type="predicted"/>
<keyword evidence="2" id="KW-1185">Reference proteome</keyword>
<evidence type="ECO:0008006" key="3">
    <source>
        <dbReference type="Google" id="ProtNLM"/>
    </source>
</evidence>
<dbReference type="AlphaFoldDB" id="A0A2T7P4F4"/>